<sequence>MKIDKSLRLPRSEYKREETKKNLIVLHHTTGAARSTWRWWLTDPK</sequence>
<protein>
    <submittedName>
        <fullName evidence="1">Uncharacterized protein</fullName>
    </submittedName>
</protein>
<name>A0A0F9EHX4_9ZZZZ</name>
<evidence type="ECO:0000313" key="1">
    <source>
        <dbReference type="EMBL" id="KKL44490.1"/>
    </source>
</evidence>
<proteinExistence type="predicted"/>
<feature type="non-terminal residue" evidence="1">
    <location>
        <position position="45"/>
    </location>
</feature>
<dbReference type="EMBL" id="LAZR01034741">
    <property type="protein sequence ID" value="KKL44490.1"/>
    <property type="molecule type" value="Genomic_DNA"/>
</dbReference>
<reference evidence="1" key="1">
    <citation type="journal article" date="2015" name="Nature">
        <title>Complex archaea that bridge the gap between prokaryotes and eukaryotes.</title>
        <authorList>
            <person name="Spang A."/>
            <person name="Saw J.H."/>
            <person name="Jorgensen S.L."/>
            <person name="Zaremba-Niedzwiedzka K."/>
            <person name="Martijn J."/>
            <person name="Lind A.E."/>
            <person name="van Eijk R."/>
            <person name="Schleper C."/>
            <person name="Guy L."/>
            <person name="Ettema T.J."/>
        </authorList>
    </citation>
    <scope>NUCLEOTIDE SEQUENCE</scope>
</reference>
<dbReference type="AlphaFoldDB" id="A0A0F9EHX4"/>
<organism evidence="1">
    <name type="scientific">marine sediment metagenome</name>
    <dbReference type="NCBI Taxonomy" id="412755"/>
    <lineage>
        <taxon>unclassified sequences</taxon>
        <taxon>metagenomes</taxon>
        <taxon>ecological metagenomes</taxon>
    </lineage>
</organism>
<comment type="caution">
    <text evidence="1">The sequence shown here is derived from an EMBL/GenBank/DDBJ whole genome shotgun (WGS) entry which is preliminary data.</text>
</comment>
<accession>A0A0F9EHX4</accession>
<gene>
    <name evidence="1" type="ORF">LCGC14_2365190</name>
</gene>